<dbReference type="SUPFAM" id="SSF48452">
    <property type="entry name" value="TPR-like"/>
    <property type="match status" value="1"/>
</dbReference>
<gene>
    <name evidence="1" type="ORF">OEA41_000451</name>
</gene>
<organism evidence="1 2">
    <name type="scientific">Lepraria neglecta</name>
    <dbReference type="NCBI Taxonomy" id="209136"/>
    <lineage>
        <taxon>Eukaryota</taxon>
        <taxon>Fungi</taxon>
        <taxon>Dikarya</taxon>
        <taxon>Ascomycota</taxon>
        <taxon>Pezizomycotina</taxon>
        <taxon>Lecanoromycetes</taxon>
        <taxon>OSLEUM clade</taxon>
        <taxon>Lecanoromycetidae</taxon>
        <taxon>Lecanorales</taxon>
        <taxon>Lecanorineae</taxon>
        <taxon>Stereocaulaceae</taxon>
        <taxon>Lepraria</taxon>
    </lineage>
</organism>
<dbReference type="PANTHER" id="PTHR46082">
    <property type="entry name" value="ATP/GTP-BINDING PROTEIN-RELATED"/>
    <property type="match status" value="1"/>
</dbReference>
<dbReference type="AlphaFoldDB" id="A0AAE0DRD2"/>
<comment type="caution">
    <text evidence="1">The sequence shown here is derived from an EMBL/GenBank/DDBJ whole genome shotgun (WGS) entry which is preliminary data.</text>
</comment>
<evidence type="ECO:0000313" key="1">
    <source>
        <dbReference type="EMBL" id="KAK3178318.1"/>
    </source>
</evidence>
<dbReference type="Pfam" id="PF13374">
    <property type="entry name" value="TPR_10"/>
    <property type="match status" value="1"/>
</dbReference>
<sequence length="313" mass="35455">MPPFVSISGSHTNLTFQSACSRCQYPSDGSNASTLVERLGGLPLALAQAASYMRETNTSITEYLQSYNTAWDDLMKDEAHPDFVLREYDHHSAYSTWAISFECVKRKNETAANFLQVWSCLDNRDIWCELCLNEKSSRVHWSSAPPDWFKEVKTLGPDHTLALHTIRCLAAIYDDQGKLDMAADMCKRALVGFENVLGPDHPSTLRTVFIPGRLHRKWDKMSEAEALYQRALSGLEKILGPDHSWTRDAIYKLSTLYKNQDRLEETETLCRQALAGYKNPESKYTLNATDGLSIILKRRGKLGEAEIMLHEAL</sequence>
<evidence type="ECO:0000313" key="2">
    <source>
        <dbReference type="Proteomes" id="UP001276659"/>
    </source>
</evidence>
<dbReference type="InterPro" id="IPR011990">
    <property type="entry name" value="TPR-like_helical_dom_sf"/>
</dbReference>
<evidence type="ECO:0008006" key="3">
    <source>
        <dbReference type="Google" id="ProtNLM"/>
    </source>
</evidence>
<reference evidence="1" key="1">
    <citation type="submission" date="2022-11" db="EMBL/GenBank/DDBJ databases">
        <title>Chromosomal genome sequence assembly and mating type (MAT) locus characterization of the leprose asexual lichenized fungus Lepraria neglecta (Nyl.) Erichsen.</title>
        <authorList>
            <person name="Allen J.L."/>
            <person name="Pfeffer B."/>
        </authorList>
    </citation>
    <scope>NUCLEOTIDE SEQUENCE</scope>
    <source>
        <strain evidence="1">Allen 5258</strain>
    </source>
</reference>
<proteinExistence type="predicted"/>
<dbReference type="Proteomes" id="UP001276659">
    <property type="component" value="Unassembled WGS sequence"/>
</dbReference>
<protein>
    <recommendedName>
        <fullName evidence="3">Kinesin light chain</fullName>
    </recommendedName>
</protein>
<accession>A0AAE0DRD2</accession>
<dbReference type="EMBL" id="JASNWA010000003">
    <property type="protein sequence ID" value="KAK3178318.1"/>
    <property type="molecule type" value="Genomic_DNA"/>
</dbReference>
<dbReference type="Gene3D" id="1.25.40.10">
    <property type="entry name" value="Tetratricopeptide repeat domain"/>
    <property type="match status" value="1"/>
</dbReference>
<keyword evidence="2" id="KW-1185">Reference proteome</keyword>
<dbReference type="PANTHER" id="PTHR46082:SF6">
    <property type="entry name" value="AAA+ ATPASE DOMAIN-CONTAINING PROTEIN-RELATED"/>
    <property type="match status" value="1"/>
</dbReference>
<dbReference type="Pfam" id="PF13424">
    <property type="entry name" value="TPR_12"/>
    <property type="match status" value="1"/>
</dbReference>
<dbReference type="InterPro" id="IPR053137">
    <property type="entry name" value="NLR-like"/>
</dbReference>
<name>A0AAE0DRD2_9LECA</name>